<proteinExistence type="predicted"/>
<dbReference type="InterPro" id="IPR058915">
    <property type="entry name" value="AcrVA2-like"/>
</dbReference>
<organism evidence="1 2">
    <name type="scientific">Candidatus Buchananbacteria bacterium RBG_13_36_9</name>
    <dbReference type="NCBI Taxonomy" id="1797530"/>
    <lineage>
        <taxon>Bacteria</taxon>
        <taxon>Candidatus Buchananiibacteriota</taxon>
    </lineage>
</organism>
<evidence type="ECO:0000313" key="1">
    <source>
        <dbReference type="EMBL" id="OGY42514.1"/>
    </source>
</evidence>
<protein>
    <submittedName>
        <fullName evidence="1">Uncharacterized protein</fullName>
    </submittedName>
</protein>
<dbReference type="AlphaFoldDB" id="A0A1G1XRF2"/>
<gene>
    <name evidence="1" type="ORF">A2Y82_04075</name>
</gene>
<name>A0A1G1XRF2_9BACT</name>
<reference evidence="1 2" key="1">
    <citation type="journal article" date="2016" name="Nat. Commun.">
        <title>Thousands of microbial genomes shed light on interconnected biogeochemical processes in an aquifer system.</title>
        <authorList>
            <person name="Anantharaman K."/>
            <person name="Brown C.T."/>
            <person name="Hug L.A."/>
            <person name="Sharon I."/>
            <person name="Castelle C.J."/>
            <person name="Probst A.J."/>
            <person name="Thomas B.C."/>
            <person name="Singh A."/>
            <person name="Wilkins M.J."/>
            <person name="Karaoz U."/>
            <person name="Brodie E.L."/>
            <person name="Williams K.H."/>
            <person name="Hubbard S.S."/>
            <person name="Banfield J.F."/>
        </authorList>
    </citation>
    <scope>NUCLEOTIDE SEQUENCE [LARGE SCALE GENOMIC DNA]</scope>
</reference>
<sequence length="381" mass="44467">MKNSKAIRLDQALQAWEDVCLMMEANYKQAQFENRLKAPDDFYEYAPEFRKFLINSFGQNFDPKFICEKTDGSAAIDMVNSFPICIHSWINNSRRVYHLPSALQRMFLATSFKKIRFSDLRLPFSSFVITLDRPIEFPPYQKNDCLLIANINYYGVDTLATLLIDRDIQLNCIFSPEARERIRWGINRQHWDKITKVVKDKFGGQILSNKFAMPIVPILHKKEELNIGTIWEYQNRKEADIYKYKFKDFTSTVSSIFHILIGLCFYLQNLPPKIYQEATERKKPRLAGSGPKKLISEESEIFNISSESLLSREEQLVLEFFDEKEKTDAKVSPHFRTGYWRRPPGTGHDPEQMKTIWVKPTIVNAKLILEGIPRASKNILT</sequence>
<accession>A0A1G1XRF2</accession>
<dbReference type="Pfam" id="PF26125">
    <property type="entry name" value="AcrVA2-like"/>
    <property type="match status" value="1"/>
</dbReference>
<evidence type="ECO:0000313" key="2">
    <source>
        <dbReference type="Proteomes" id="UP000176498"/>
    </source>
</evidence>
<dbReference type="Proteomes" id="UP000176498">
    <property type="component" value="Unassembled WGS sequence"/>
</dbReference>
<comment type="caution">
    <text evidence="1">The sequence shown here is derived from an EMBL/GenBank/DDBJ whole genome shotgun (WGS) entry which is preliminary data.</text>
</comment>
<dbReference type="EMBL" id="MHHZ01000003">
    <property type="protein sequence ID" value="OGY42514.1"/>
    <property type="molecule type" value="Genomic_DNA"/>
</dbReference>